<dbReference type="EMBL" id="CABPST010000010">
    <property type="protein sequence ID" value="VVE89641.1"/>
    <property type="molecule type" value="Genomic_DNA"/>
</dbReference>
<dbReference type="Proteomes" id="UP000382040">
    <property type="component" value="Unassembled WGS sequence"/>
</dbReference>
<keyword evidence="2" id="KW-1185">Reference proteome</keyword>
<gene>
    <name evidence="1" type="ORF">PBR20603_03613</name>
</gene>
<name>A0A5E5BTK0_9BURK</name>
<dbReference type="AlphaFoldDB" id="A0A5E5BTK0"/>
<evidence type="ECO:0000313" key="2">
    <source>
        <dbReference type="Proteomes" id="UP000382040"/>
    </source>
</evidence>
<sequence length="30" mass="3276">MLNDTISAIGAAVPNEKWLTDITGFQIPCR</sequence>
<protein>
    <submittedName>
        <fullName evidence="1">Uncharacterized protein</fullName>
    </submittedName>
</protein>
<accession>A0A5E5BTK0</accession>
<evidence type="ECO:0000313" key="1">
    <source>
        <dbReference type="EMBL" id="VVE89641.1"/>
    </source>
</evidence>
<organism evidence="1 2">
    <name type="scientific">Pandoraea bronchicola</name>
    <dbReference type="NCBI Taxonomy" id="2508287"/>
    <lineage>
        <taxon>Bacteria</taxon>
        <taxon>Pseudomonadati</taxon>
        <taxon>Pseudomonadota</taxon>
        <taxon>Betaproteobacteria</taxon>
        <taxon>Burkholderiales</taxon>
        <taxon>Burkholderiaceae</taxon>
        <taxon>Pandoraea</taxon>
    </lineage>
</organism>
<proteinExistence type="predicted"/>
<reference evidence="1 2" key="1">
    <citation type="submission" date="2019-08" db="EMBL/GenBank/DDBJ databases">
        <authorList>
            <person name="Peeters C."/>
        </authorList>
    </citation>
    <scope>NUCLEOTIDE SEQUENCE [LARGE SCALE GENOMIC DNA]</scope>
    <source>
        <strain evidence="1 2">LMG 20603</strain>
    </source>
</reference>